<dbReference type="AlphaFoldDB" id="A0A956M3P3"/>
<reference evidence="2" key="1">
    <citation type="submission" date="2020-04" db="EMBL/GenBank/DDBJ databases">
        <authorList>
            <person name="Zhang T."/>
        </authorList>
    </citation>
    <scope>NUCLEOTIDE SEQUENCE</scope>
    <source>
        <strain evidence="2">HKST-UBA01</strain>
    </source>
</reference>
<accession>A0A956M3P3</accession>
<gene>
    <name evidence="2" type="ORF">KC729_20755</name>
</gene>
<comment type="caution">
    <text evidence="2">The sequence shown here is derived from an EMBL/GenBank/DDBJ whole genome shotgun (WGS) entry which is preliminary data.</text>
</comment>
<name>A0A956M3P3_UNCEI</name>
<protein>
    <recommendedName>
        <fullName evidence="4">Flotillin C-terminal domain-containing protein</fullName>
    </recommendedName>
</protein>
<feature type="non-terminal residue" evidence="2">
    <location>
        <position position="1"/>
    </location>
</feature>
<reference evidence="2" key="2">
    <citation type="journal article" date="2021" name="Microbiome">
        <title>Successional dynamics and alternative stable states in a saline activated sludge microbial community over 9 years.</title>
        <authorList>
            <person name="Wang Y."/>
            <person name="Ye J."/>
            <person name="Ju F."/>
            <person name="Liu L."/>
            <person name="Boyd J.A."/>
            <person name="Deng Y."/>
            <person name="Parks D.H."/>
            <person name="Jiang X."/>
            <person name="Yin X."/>
            <person name="Woodcroft B.J."/>
            <person name="Tyson G.W."/>
            <person name="Hugenholtz P."/>
            <person name="Polz M.F."/>
            <person name="Zhang T."/>
        </authorList>
    </citation>
    <scope>NUCLEOTIDE SEQUENCE</scope>
    <source>
        <strain evidence="2">HKST-UBA01</strain>
    </source>
</reference>
<evidence type="ECO:0000256" key="1">
    <source>
        <dbReference type="SAM" id="MobiDB-lite"/>
    </source>
</evidence>
<evidence type="ECO:0000313" key="2">
    <source>
        <dbReference type="EMBL" id="MCA9730127.1"/>
    </source>
</evidence>
<dbReference type="EMBL" id="JAGQHR010001003">
    <property type="protein sequence ID" value="MCA9730127.1"/>
    <property type="molecule type" value="Genomic_DNA"/>
</dbReference>
<feature type="region of interest" description="Disordered" evidence="1">
    <location>
        <begin position="81"/>
        <end position="115"/>
    </location>
</feature>
<evidence type="ECO:0000313" key="3">
    <source>
        <dbReference type="Proteomes" id="UP000697710"/>
    </source>
</evidence>
<organism evidence="2 3">
    <name type="scientific">Eiseniibacteriota bacterium</name>
    <dbReference type="NCBI Taxonomy" id="2212470"/>
    <lineage>
        <taxon>Bacteria</taxon>
        <taxon>Candidatus Eiseniibacteriota</taxon>
    </lineage>
</organism>
<proteinExistence type="predicted"/>
<dbReference type="Proteomes" id="UP000697710">
    <property type="component" value="Unassembled WGS sequence"/>
</dbReference>
<sequence>GDARSAAATVLVPALGDRKGGEEGTSLNLGVGRIIKKNTGNGANGNSSTANFLSGFIKSLPPLQELASMAGVELPEYLGKLGQDREIPAPSSKPAVPRGRGGDGSGSGPSEHPSA</sequence>
<evidence type="ECO:0008006" key="4">
    <source>
        <dbReference type="Google" id="ProtNLM"/>
    </source>
</evidence>